<feature type="compositionally biased region" description="Low complexity" evidence="1">
    <location>
        <begin position="614"/>
        <end position="636"/>
    </location>
</feature>
<gene>
    <name evidence="3" type="ORF">MM415A00115_0036</name>
    <name evidence="2" type="ORF">MM415B00490_0004</name>
</gene>
<name>A0A6M3J3Q7_9ZZZZ</name>
<proteinExistence type="predicted"/>
<reference evidence="2" key="1">
    <citation type="submission" date="2020-03" db="EMBL/GenBank/DDBJ databases">
        <title>The deep terrestrial virosphere.</title>
        <authorList>
            <person name="Holmfeldt K."/>
            <person name="Nilsson E."/>
            <person name="Simone D."/>
            <person name="Lopez-Fernandez M."/>
            <person name="Wu X."/>
            <person name="de Brujin I."/>
            <person name="Lundin D."/>
            <person name="Andersson A."/>
            <person name="Bertilsson S."/>
            <person name="Dopson M."/>
        </authorList>
    </citation>
    <scope>NUCLEOTIDE SEQUENCE</scope>
    <source>
        <strain evidence="3">MM415A00115</strain>
        <strain evidence="2">MM415B00490</strain>
    </source>
</reference>
<evidence type="ECO:0000313" key="2">
    <source>
        <dbReference type="EMBL" id="QJA64506.1"/>
    </source>
</evidence>
<feature type="compositionally biased region" description="Polar residues" evidence="1">
    <location>
        <begin position="637"/>
        <end position="650"/>
    </location>
</feature>
<organism evidence="2">
    <name type="scientific">viral metagenome</name>
    <dbReference type="NCBI Taxonomy" id="1070528"/>
    <lineage>
        <taxon>unclassified sequences</taxon>
        <taxon>metagenomes</taxon>
        <taxon>organismal metagenomes</taxon>
    </lineage>
</organism>
<evidence type="ECO:0000256" key="1">
    <source>
        <dbReference type="SAM" id="MobiDB-lite"/>
    </source>
</evidence>
<dbReference type="EMBL" id="MT145190">
    <property type="protein sequence ID" value="QJI04801.1"/>
    <property type="molecule type" value="Genomic_DNA"/>
</dbReference>
<evidence type="ECO:0008006" key="4">
    <source>
        <dbReference type="Google" id="ProtNLM"/>
    </source>
</evidence>
<accession>A0A6M3J3Q7</accession>
<sequence length="659" mass="75974">MNSKSAQIILDKEDDDVKKNIAHPNTDEEQKEINRITKRVNEMREQQTQTHREFNDRTLLMYVNDNEKRINNYVPPRDESFDDWQTKGFEGVTREKMFAFVSKVALSRPKYKFKATRKDGFIDRIISGVTEDFYDYSWEFEDPTGVEFFYDAWSAAGHGTVIRYEGIEKNDTVEEEFDDYDITTGEIKGYKEKIETGEINCKSRRLRLIDFLIPDWKEPDVQMQPYVAEVTIMTRYKFNEAYGDYYNAKNVPFMKDVYDIWGDSFYMQEWAKLPEDLVHVTYYYEKGDKTKFRIIANGVLILATPIPFKHAKYPYSRGIFKPFAEDGFYGKALPDEIAWDQDIYNALKNMIVDRSILHIQRPMITDGNNEFSDVFMSPNKILNLKGNVQTLDIAPPNANDMQMLEFLRGSINRQSSDVQQSGGTGSGVTAREIVIADESARKLAGVFRLFLEDFDIRATRLRVSNILQFYFEPIKIEEIIDGKKQEKLKVAYRTISIESNLKNGKPGLREINIVGKKKDLPSQDELTADVIVMKKQGMNFEKKAVTADYIKKFRVDVSIIPESSFESSRSLNLALETEYQKTVATLYPNFFQQYQQVFFDNLNEVYDKDPDMFAQAPAQPAPQPAMAQAGQGQAQPSTPISSELANQQPTLGKLSGLEM</sequence>
<evidence type="ECO:0000313" key="3">
    <source>
        <dbReference type="EMBL" id="QJI04801.1"/>
    </source>
</evidence>
<dbReference type="EMBL" id="MT141521">
    <property type="protein sequence ID" value="QJA64506.1"/>
    <property type="molecule type" value="Genomic_DNA"/>
</dbReference>
<dbReference type="AlphaFoldDB" id="A0A6M3J3Q7"/>
<protein>
    <recommendedName>
        <fullName evidence="4">Portal protein</fullName>
    </recommendedName>
</protein>
<feature type="region of interest" description="Disordered" evidence="1">
    <location>
        <begin position="1"/>
        <end position="30"/>
    </location>
</feature>
<feature type="compositionally biased region" description="Basic and acidic residues" evidence="1">
    <location>
        <begin position="15"/>
        <end position="30"/>
    </location>
</feature>
<feature type="region of interest" description="Disordered" evidence="1">
    <location>
        <begin position="613"/>
        <end position="659"/>
    </location>
</feature>